<evidence type="ECO:0000313" key="1">
    <source>
        <dbReference type="EMBL" id="WBO20986.1"/>
    </source>
</evidence>
<dbReference type="Pfam" id="PF10109">
    <property type="entry name" value="Phage_TAC_7"/>
    <property type="match status" value="1"/>
</dbReference>
<accession>A0ABY7NKE9</accession>
<reference evidence="1 2" key="1">
    <citation type="submission" date="2022-12" db="EMBL/GenBank/DDBJ databases">
        <title>Sphingomonas abieness sp. nov., an endophytic bacterium isolated from Abies koreana.</title>
        <authorList>
            <person name="Jiang L."/>
            <person name="Lee J."/>
        </authorList>
    </citation>
    <scope>NUCLEOTIDE SEQUENCE [LARGE SCALE GENOMIC DNA]</scope>
    <source>
        <strain evidence="2">PAMB 00755</strain>
    </source>
</reference>
<gene>
    <name evidence="1" type="ORF">PBT88_12295</name>
</gene>
<dbReference type="EMBL" id="CP115174">
    <property type="protein sequence ID" value="WBO20986.1"/>
    <property type="molecule type" value="Genomic_DNA"/>
</dbReference>
<name>A0ABY7NKE9_9SPHN</name>
<evidence type="ECO:0000313" key="2">
    <source>
        <dbReference type="Proteomes" id="UP001210865"/>
    </source>
</evidence>
<protein>
    <submittedName>
        <fullName evidence="1">Phage tail assembly protein</fullName>
    </submittedName>
</protein>
<organism evidence="1 2">
    <name type="scientific">Sphingomonas abietis</name>
    <dbReference type="NCBI Taxonomy" id="3012344"/>
    <lineage>
        <taxon>Bacteria</taxon>
        <taxon>Pseudomonadati</taxon>
        <taxon>Pseudomonadota</taxon>
        <taxon>Alphaproteobacteria</taxon>
        <taxon>Sphingomonadales</taxon>
        <taxon>Sphingomonadaceae</taxon>
        <taxon>Sphingomonas</taxon>
    </lineage>
</organism>
<sequence>MREPTADEMMQWDSLSGTAADRKAIAIVAGVPEQVVGKMTARDFNRAARFIGSFLA</sequence>
<dbReference type="InterPro" id="IPR019289">
    <property type="entry name" value="Phage_tail_E/E"/>
</dbReference>
<dbReference type="Proteomes" id="UP001210865">
    <property type="component" value="Chromosome"/>
</dbReference>
<keyword evidence="2" id="KW-1185">Reference proteome</keyword>
<proteinExistence type="predicted"/>
<dbReference type="RefSeq" id="WP_270075636.1">
    <property type="nucleotide sequence ID" value="NZ_CP115174.1"/>
</dbReference>